<dbReference type="GO" id="GO:0000049">
    <property type="term" value="F:tRNA binding"/>
    <property type="evidence" value="ECO:0007669"/>
    <property type="project" value="TreeGrafter"/>
</dbReference>
<dbReference type="SUPFAM" id="SSF55681">
    <property type="entry name" value="Class II aaRS and biotin synthetases"/>
    <property type="match status" value="1"/>
</dbReference>
<dbReference type="Gene3D" id="3.30.930.10">
    <property type="entry name" value="Bira Bifunctional Protein, Domain 2"/>
    <property type="match status" value="1"/>
</dbReference>
<evidence type="ECO:0000313" key="5">
    <source>
        <dbReference type="EMBL" id="PJE77075.1"/>
    </source>
</evidence>
<keyword evidence="3" id="KW-0067">ATP-binding</keyword>
<dbReference type="Proteomes" id="UP000231436">
    <property type="component" value="Unassembled WGS sequence"/>
</dbReference>
<dbReference type="Pfam" id="PF00152">
    <property type="entry name" value="tRNA-synt_2"/>
    <property type="match status" value="1"/>
</dbReference>
<reference evidence="6" key="1">
    <citation type="submission" date="2017-09" db="EMBL/GenBank/DDBJ databases">
        <title>Depth-based differentiation of microbial function through sediment-hosted aquifers and enrichment of novel symbionts in the deep terrestrial subsurface.</title>
        <authorList>
            <person name="Probst A.J."/>
            <person name="Ladd B."/>
            <person name="Jarett J.K."/>
            <person name="Geller-Mcgrath D.E."/>
            <person name="Sieber C.M.K."/>
            <person name="Emerson J.B."/>
            <person name="Anantharaman K."/>
            <person name="Thomas B.C."/>
            <person name="Malmstrom R."/>
            <person name="Stieglmeier M."/>
            <person name="Klingl A."/>
            <person name="Woyke T."/>
            <person name="Ryan C.M."/>
            <person name="Banfield J.F."/>
        </authorList>
    </citation>
    <scope>NUCLEOTIDE SEQUENCE [LARGE SCALE GENOMIC DNA]</scope>
</reference>
<sequence length="317" mass="36731">MKDFRKIAEERHAINEGIRAFFQSRTYLEVETPILVESPGMEPNLTPFETHVEEPNGKRHLAGLITSPEYSMKKLLGQGLERIFTLTKVFRNQESLGGIHNPEFTMLEWYQIGKDYHACMDETQALLSHLGFHEEIERYRVRDVFLREAGIDLDDATKETLEKTCKTLGIHCDPTDTESDLFYRLFLEKVEPTFQGKNLFLYDYPRHQASLSDLTPDGRYGQRFELYINGVELCNGFTELTNAVEQRSRFMEEAHERETLGKPVYPIDEELLRLLPSIHKPTFGNALGVDRLHMVLKGYSQIQDVLLFPANNLFTHQ</sequence>
<comment type="caution">
    <text evidence="5">The sequence shown here is derived from an EMBL/GenBank/DDBJ whole genome shotgun (WGS) entry which is preliminary data.</text>
</comment>
<dbReference type="GO" id="GO:0005829">
    <property type="term" value="C:cytosol"/>
    <property type="evidence" value="ECO:0007669"/>
    <property type="project" value="TreeGrafter"/>
</dbReference>
<dbReference type="PANTHER" id="PTHR42918:SF6">
    <property type="entry name" value="ELONGATION FACTOR P--(R)-BETA-LYSINE LIGASE"/>
    <property type="match status" value="1"/>
</dbReference>
<proteinExistence type="predicted"/>
<name>A0A2M8LI10_9BACT</name>
<dbReference type="GO" id="GO:0006430">
    <property type="term" value="P:lysyl-tRNA aminoacylation"/>
    <property type="evidence" value="ECO:0007669"/>
    <property type="project" value="InterPro"/>
</dbReference>
<dbReference type="NCBIfam" id="TIGR00462">
    <property type="entry name" value="genX"/>
    <property type="match status" value="1"/>
</dbReference>
<dbReference type="EMBL" id="PFEU01000007">
    <property type="protein sequence ID" value="PJE77075.1"/>
    <property type="molecule type" value="Genomic_DNA"/>
</dbReference>
<accession>A0A2M8LI10</accession>
<dbReference type="NCBIfam" id="NF006828">
    <property type="entry name" value="PRK09350.1"/>
    <property type="match status" value="1"/>
</dbReference>
<evidence type="ECO:0000256" key="3">
    <source>
        <dbReference type="ARBA" id="ARBA00022840"/>
    </source>
</evidence>
<evidence type="ECO:0000256" key="2">
    <source>
        <dbReference type="ARBA" id="ARBA00022741"/>
    </source>
</evidence>
<dbReference type="PROSITE" id="PS50862">
    <property type="entry name" value="AA_TRNA_LIGASE_II"/>
    <property type="match status" value="1"/>
</dbReference>
<keyword evidence="2" id="KW-0547">Nucleotide-binding</keyword>
<feature type="domain" description="Aminoacyl-transfer RNA synthetases class-II family profile" evidence="4">
    <location>
        <begin position="1"/>
        <end position="309"/>
    </location>
</feature>
<gene>
    <name evidence="5" type="ORF">COV05_01510</name>
</gene>
<dbReference type="AlphaFoldDB" id="A0A2M8LI10"/>
<dbReference type="PANTHER" id="PTHR42918">
    <property type="entry name" value="LYSYL-TRNA SYNTHETASE"/>
    <property type="match status" value="1"/>
</dbReference>
<protein>
    <submittedName>
        <fullName evidence="5">EF-P lysine aminoacylase GenX</fullName>
    </submittedName>
</protein>
<dbReference type="GO" id="GO:0005524">
    <property type="term" value="F:ATP binding"/>
    <property type="evidence" value="ECO:0007669"/>
    <property type="project" value="UniProtKB-KW"/>
</dbReference>
<dbReference type="InterPro" id="IPR004525">
    <property type="entry name" value="EpmA"/>
</dbReference>
<organism evidence="5 6">
    <name type="scientific">Candidatus Uhrbacteria bacterium CG10_big_fil_rev_8_21_14_0_10_48_16</name>
    <dbReference type="NCBI Taxonomy" id="1975038"/>
    <lineage>
        <taxon>Bacteria</taxon>
        <taxon>Candidatus Uhriibacteriota</taxon>
    </lineage>
</organism>
<dbReference type="InterPro" id="IPR006195">
    <property type="entry name" value="aa-tRNA-synth_II"/>
</dbReference>
<evidence type="ECO:0000256" key="1">
    <source>
        <dbReference type="ARBA" id="ARBA00022598"/>
    </source>
</evidence>
<dbReference type="InterPro" id="IPR045864">
    <property type="entry name" value="aa-tRNA-synth_II/BPL/LPL"/>
</dbReference>
<evidence type="ECO:0000313" key="6">
    <source>
        <dbReference type="Proteomes" id="UP000231436"/>
    </source>
</evidence>
<keyword evidence="1" id="KW-0436">Ligase</keyword>
<dbReference type="GO" id="GO:0004824">
    <property type="term" value="F:lysine-tRNA ligase activity"/>
    <property type="evidence" value="ECO:0007669"/>
    <property type="project" value="InterPro"/>
</dbReference>
<dbReference type="InterPro" id="IPR004364">
    <property type="entry name" value="Aa-tRNA-synt_II"/>
</dbReference>
<evidence type="ECO:0000259" key="4">
    <source>
        <dbReference type="PROSITE" id="PS50862"/>
    </source>
</evidence>